<name>A0ABN9PED8_9DINO</name>
<dbReference type="EMBL" id="CAUYUJ010000552">
    <property type="protein sequence ID" value="CAK0791260.1"/>
    <property type="molecule type" value="Genomic_DNA"/>
</dbReference>
<sequence length="264" mass="26443">LGSSLLGSNPEQAPLELPLRSLSPMSGPVPAAATPRRTRPNRSAAERRAQYRRAEGRAVGRLLDAFAALQAHRGVAPTRLCAALAAALQAPMASSQEEAGEAVKESPNQVLEGVQAAVASGSADRGIQAADSPDGAAQPAAPPGPSGPLRGVASLGEGGGSVHAQAADAALSAARDATEVGRAAVQSRLVATESLSQSSQGPPFRRAATAGGLRQSPPVPRDGGAVRFSEDVLAGLNAMTAQHGQSPTSAPSLSSGPNNECPQQ</sequence>
<feature type="region of interest" description="Disordered" evidence="1">
    <location>
        <begin position="191"/>
        <end position="264"/>
    </location>
</feature>
<accession>A0ABN9PED8</accession>
<evidence type="ECO:0008006" key="4">
    <source>
        <dbReference type="Google" id="ProtNLM"/>
    </source>
</evidence>
<evidence type="ECO:0000313" key="3">
    <source>
        <dbReference type="Proteomes" id="UP001189429"/>
    </source>
</evidence>
<evidence type="ECO:0000313" key="2">
    <source>
        <dbReference type="EMBL" id="CAK0791260.1"/>
    </source>
</evidence>
<keyword evidence="3" id="KW-1185">Reference proteome</keyword>
<proteinExistence type="predicted"/>
<feature type="region of interest" description="Disordered" evidence="1">
    <location>
        <begin position="121"/>
        <end position="160"/>
    </location>
</feature>
<feature type="non-terminal residue" evidence="2">
    <location>
        <position position="1"/>
    </location>
</feature>
<protein>
    <recommendedName>
        <fullName evidence="4">Protein phosphatase</fullName>
    </recommendedName>
</protein>
<dbReference type="Proteomes" id="UP001189429">
    <property type="component" value="Unassembled WGS sequence"/>
</dbReference>
<organism evidence="2 3">
    <name type="scientific">Prorocentrum cordatum</name>
    <dbReference type="NCBI Taxonomy" id="2364126"/>
    <lineage>
        <taxon>Eukaryota</taxon>
        <taxon>Sar</taxon>
        <taxon>Alveolata</taxon>
        <taxon>Dinophyceae</taxon>
        <taxon>Prorocentrales</taxon>
        <taxon>Prorocentraceae</taxon>
        <taxon>Prorocentrum</taxon>
    </lineage>
</organism>
<comment type="caution">
    <text evidence="2">The sequence shown here is derived from an EMBL/GenBank/DDBJ whole genome shotgun (WGS) entry which is preliminary data.</text>
</comment>
<feature type="compositionally biased region" description="Polar residues" evidence="1">
    <location>
        <begin position="239"/>
        <end position="264"/>
    </location>
</feature>
<evidence type="ECO:0000256" key="1">
    <source>
        <dbReference type="SAM" id="MobiDB-lite"/>
    </source>
</evidence>
<gene>
    <name evidence="2" type="ORF">PCOR1329_LOCUS2212</name>
</gene>
<feature type="compositionally biased region" description="Polar residues" evidence="1">
    <location>
        <begin position="1"/>
        <end position="11"/>
    </location>
</feature>
<feature type="compositionally biased region" description="Basic and acidic residues" evidence="1">
    <location>
        <begin position="44"/>
        <end position="54"/>
    </location>
</feature>
<feature type="region of interest" description="Disordered" evidence="1">
    <location>
        <begin position="1"/>
        <end position="54"/>
    </location>
</feature>
<feature type="compositionally biased region" description="Low complexity" evidence="1">
    <location>
        <begin position="128"/>
        <end position="139"/>
    </location>
</feature>
<reference evidence="2" key="1">
    <citation type="submission" date="2023-10" db="EMBL/GenBank/DDBJ databases">
        <authorList>
            <person name="Chen Y."/>
            <person name="Shah S."/>
            <person name="Dougan E. K."/>
            <person name="Thang M."/>
            <person name="Chan C."/>
        </authorList>
    </citation>
    <scope>NUCLEOTIDE SEQUENCE [LARGE SCALE GENOMIC DNA]</scope>
</reference>